<dbReference type="Proteomes" id="UP001177744">
    <property type="component" value="Unassembled WGS sequence"/>
</dbReference>
<dbReference type="AlphaFoldDB" id="A0AA40HAI9"/>
<evidence type="ECO:0000313" key="2">
    <source>
        <dbReference type="Proteomes" id="UP001177744"/>
    </source>
</evidence>
<dbReference type="EMBL" id="JAULJE010000026">
    <property type="protein sequence ID" value="KAK1327700.1"/>
    <property type="molecule type" value="Genomic_DNA"/>
</dbReference>
<comment type="caution">
    <text evidence="1">The sequence shown here is derived from an EMBL/GenBank/DDBJ whole genome shotgun (WGS) entry which is preliminary data.</text>
</comment>
<keyword evidence="2" id="KW-1185">Reference proteome</keyword>
<name>A0AA40HAI9_CNENI</name>
<proteinExistence type="predicted"/>
<protein>
    <submittedName>
        <fullName evidence="1">Uncharacterized protein</fullName>
    </submittedName>
</protein>
<sequence length="143" mass="16290">MGIADGDHRLFKDEKSLTTEADSYPKMTSTRPIFQAYSPVEFVTLGFLKEVFSRTATQEPDVYYNVIIPMRPTDLEQGDKRNSKPLKNLTGQPICPMSILNWNWARPSEGIPVGRTKPARPTYGLLLGTYPISHLRFTHFEEL</sequence>
<evidence type="ECO:0000313" key="1">
    <source>
        <dbReference type="EMBL" id="KAK1327700.1"/>
    </source>
</evidence>
<gene>
    <name evidence="1" type="ORF">QTO34_012845</name>
</gene>
<reference evidence="1" key="1">
    <citation type="submission" date="2023-06" db="EMBL/GenBank/DDBJ databases">
        <title>Reference genome for the Northern bat (Eptesicus nilssonii), a most northern bat species.</title>
        <authorList>
            <person name="Laine V.N."/>
            <person name="Pulliainen A.T."/>
            <person name="Lilley T.M."/>
        </authorList>
    </citation>
    <scope>NUCLEOTIDE SEQUENCE</scope>
    <source>
        <strain evidence="1">BLF_Eptnil</strain>
        <tissue evidence="1">Kidney</tissue>
    </source>
</reference>
<organism evidence="1 2">
    <name type="scientific">Cnephaeus nilssonii</name>
    <name type="common">Northern bat</name>
    <name type="synonym">Eptesicus nilssonii</name>
    <dbReference type="NCBI Taxonomy" id="3371016"/>
    <lineage>
        <taxon>Eukaryota</taxon>
        <taxon>Metazoa</taxon>
        <taxon>Chordata</taxon>
        <taxon>Craniata</taxon>
        <taxon>Vertebrata</taxon>
        <taxon>Euteleostomi</taxon>
        <taxon>Mammalia</taxon>
        <taxon>Eutheria</taxon>
        <taxon>Laurasiatheria</taxon>
        <taxon>Chiroptera</taxon>
        <taxon>Yangochiroptera</taxon>
        <taxon>Vespertilionidae</taxon>
        <taxon>Cnephaeus</taxon>
    </lineage>
</organism>
<accession>A0AA40HAI9</accession>